<dbReference type="SUPFAM" id="SSF48179">
    <property type="entry name" value="6-phosphogluconate dehydrogenase C-terminal domain-like"/>
    <property type="match status" value="1"/>
</dbReference>
<dbReference type="InterPro" id="IPR013328">
    <property type="entry name" value="6PGD_dom2"/>
</dbReference>
<evidence type="ECO:0000256" key="8">
    <source>
        <dbReference type="RuleBase" id="RU003707"/>
    </source>
</evidence>
<evidence type="ECO:0000256" key="3">
    <source>
        <dbReference type="ARBA" id="ARBA00012076"/>
    </source>
</evidence>
<evidence type="ECO:0000256" key="2">
    <source>
        <dbReference type="ARBA" id="ARBA00005254"/>
    </source>
</evidence>
<dbReference type="InterPro" id="IPR006108">
    <property type="entry name" value="3HC_DH_C"/>
</dbReference>
<feature type="domain" description="3-hydroxyacyl-CoA dehydrogenase C-terminal" evidence="9">
    <location>
        <begin position="14"/>
        <end position="105"/>
    </location>
</feature>
<sequence>MSTEGATGVQSLSDRVFLKALVEACHLLEEGIAGMRDIDVGMRLGVGMDPGPFARADVRGLDAIIEDLERARGRWGDHFEAPLILRRLVAQGRLGRASGQGFYAYPRPDPGYEDARVKLERRGAVAVVWLDNPPANVLTGQVVDELQRVWDEVDRDPGIRALLLASAHPSLFSAGADIGDFPSLDERRGQRLIDRAHTLLRAWEHSGTMTVAAVNGPAVGGGCELVMACDVRLAAYSATFAQPEVKLGIMPGFGGSQRLPRLVGHAKALEMNAIGEPIAAEEAYEFGLANRLVADHELFDSAMLWARRLASQAPLALRELKLASYEGDLDRGFAAEKVGFATLIDSADAHEGAAAFLERRPPRFTGR</sequence>
<keyword evidence="4" id="KW-0442">Lipid degradation</keyword>
<dbReference type="AlphaFoldDB" id="A0A6J4SM53"/>
<dbReference type="Pfam" id="PF00725">
    <property type="entry name" value="3HCDH"/>
    <property type="match status" value="1"/>
</dbReference>
<evidence type="ECO:0000256" key="4">
    <source>
        <dbReference type="ARBA" id="ARBA00022963"/>
    </source>
</evidence>
<dbReference type="InterPro" id="IPR018376">
    <property type="entry name" value="Enoyl-CoA_hyd/isom_CS"/>
</dbReference>
<dbReference type="PANTHER" id="PTHR11941:SF54">
    <property type="entry name" value="ENOYL-COA HYDRATASE, MITOCHONDRIAL"/>
    <property type="match status" value="1"/>
</dbReference>
<dbReference type="PANTHER" id="PTHR11941">
    <property type="entry name" value="ENOYL-COA HYDRATASE-RELATED"/>
    <property type="match status" value="1"/>
</dbReference>
<comment type="catalytic activity">
    <reaction evidence="7">
        <text>a 4-saturated-(3S)-3-hydroxyacyl-CoA = a (3E)-enoyl-CoA + H2O</text>
        <dbReference type="Rhea" id="RHEA:20724"/>
        <dbReference type="ChEBI" id="CHEBI:15377"/>
        <dbReference type="ChEBI" id="CHEBI:58521"/>
        <dbReference type="ChEBI" id="CHEBI:137480"/>
        <dbReference type="EC" id="4.2.1.17"/>
    </reaction>
</comment>
<name>A0A6J4SM53_9ACTN</name>
<evidence type="ECO:0000313" key="10">
    <source>
        <dbReference type="EMBL" id="CAA9495524.1"/>
    </source>
</evidence>
<reference evidence="10" key="1">
    <citation type="submission" date="2020-02" db="EMBL/GenBank/DDBJ databases">
        <authorList>
            <person name="Meier V. D."/>
        </authorList>
    </citation>
    <scope>NUCLEOTIDE SEQUENCE</scope>
    <source>
        <strain evidence="10">AVDCRST_MAG65</strain>
    </source>
</reference>
<evidence type="ECO:0000256" key="7">
    <source>
        <dbReference type="ARBA" id="ARBA00023717"/>
    </source>
</evidence>
<dbReference type="InterPro" id="IPR001753">
    <property type="entry name" value="Enoyl-CoA_hydra/iso"/>
</dbReference>
<keyword evidence="5 10" id="KW-0456">Lyase</keyword>
<comment type="catalytic activity">
    <reaction evidence="6">
        <text>a (3S)-3-hydroxyacyl-CoA = a (2E)-enoyl-CoA + H2O</text>
        <dbReference type="Rhea" id="RHEA:16105"/>
        <dbReference type="ChEBI" id="CHEBI:15377"/>
        <dbReference type="ChEBI" id="CHEBI:57318"/>
        <dbReference type="ChEBI" id="CHEBI:58856"/>
        <dbReference type="EC" id="4.2.1.17"/>
    </reaction>
</comment>
<dbReference type="GO" id="GO:0016616">
    <property type="term" value="F:oxidoreductase activity, acting on the CH-OH group of donors, NAD or NADP as acceptor"/>
    <property type="evidence" value="ECO:0007669"/>
    <property type="project" value="InterPro"/>
</dbReference>
<gene>
    <name evidence="10" type="ORF">AVDCRST_MAG65-2288</name>
</gene>
<dbReference type="Pfam" id="PF00378">
    <property type="entry name" value="ECH_1"/>
    <property type="match status" value="1"/>
</dbReference>
<dbReference type="GO" id="GO:0006635">
    <property type="term" value="P:fatty acid beta-oxidation"/>
    <property type="evidence" value="ECO:0007669"/>
    <property type="project" value="TreeGrafter"/>
</dbReference>
<dbReference type="InterPro" id="IPR008927">
    <property type="entry name" value="6-PGluconate_DH-like_C_sf"/>
</dbReference>
<accession>A0A6J4SM53</accession>
<keyword evidence="4" id="KW-0443">Lipid metabolism</keyword>
<comment type="pathway">
    <text evidence="1">Lipid metabolism; butanoate metabolism.</text>
</comment>
<dbReference type="CDD" id="cd06558">
    <property type="entry name" value="crotonase-like"/>
    <property type="match status" value="1"/>
</dbReference>
<evidence type="ECO:0000256" key="5">
    <source>
        <dbReference type="ARBA" id="ARBA00023239"/>
    </source>
</evidence>
<organism evidence="10">
    <name type="scientific">uncultured Solirubrobacteraceae bacterium</name>
    <dbReference type="NCBI Taxonomy" id="1162706"/>
    <lineage>
        <taxon>Bacteria</taxon>
        <taxon>Bacillati</taxon>
        <taxon>Actinomycetota</taxon>
        <taxon>Thermoleophilia</taxon>
        <taxon>Solirubrobacterales</taxon>
        <taxon>Solirubrobacteraceae</taxon>
        <taxon>environmental samples</taxon>
    </lineage>
</organism>
<dbReference type="InterPro" id="IPR029045">
    <property type="entry name" value="ClpP/crotonase-like_dom_sf"/>
</dbReference>
<dbReference type="PROSITE" id="PS00166">
    <property type="entry name" value="ENOYL_COA_HYDRATASE"/>
    <property type="match status" value="1"/>
</dbReference>
<dbReference type="FunFam" id="3.90.226.10:FF:000009">
    <property type="entry name" value="Carnitinyl-CoA dehydratase"/>
    <property type="match status" value="1"/>
</dbReference>
<evidence type="ECO:0000256" key="6">
    <source>
        <dbReference type="ARBA" id="ARBA00023709"/>
    </source>
</evidence>
<evidence type="ECO:0000259" key="9">
    <source>
        <dbReference type="Pfam" id="PF00725"/>
    </source>
</evidence>
<dbReference type="EC" id="4.2.1.17" evidence="3"/>
<dbReference type="Gene3D" id="3.90.226.10">
    <property type="entry name" value="2-enoyl-CoA Hydratase, Chain A, domain 1"/>
    <property type="match status" value="1"/>
</dbReference>
<comment type="similarity">
    <text evidence="2 8">Belongs to the enoyl-CoA hydratase/isomerase family.</text>
</comment>
<proteinExistence type="inferred from homology"/>
<protein>
    <recommendedName>
        <fullName evidence="3">enoyl-CoA hydratase</fullName>
        <ecNumber evidence="3">4.2.1.17</ecNumber>
    </recommendedName>
</protein>
<evidence type="ECO:0000256" key="1">
    <source>
        <dbReference type="ARBA" id="ARBA00005086"/>
    </source>
</evidence>
<dbReference type="EMBL" id="CADCVL010000383">
    <property type="protein sequence ID" value="CAA9495524.1"/>
    <property type="molecule type" value="Genomic_DNA"/>
</dbReference>
<dbReference type="Gene3D" id="1.10.1040.10">
    <property type="entry name" value="N-(1-d-carboxylethyl)-l-norvaline Dehydrogenase, domain 2"/>
    <property type="match status" value="1"/>
</dbReference>
<dbReference type="SUPFAM" id="SSF52096">
    <property type="entry name" value="ClpP/crotonase"/>
    <property type="match status" value="1"/>
</dbReference>
<dbReference type="GO" id="GO:0004300">
    <property type="term" value="F:enoyl-CoA hydratase activity"/>
    <property type="evidence" value="ECO:0007669"/>
    <property type="project" value="UniProtKB-EC"/>
</dbReference>